<organism evidence="1 2">
    <name type="scientific">Leeuwenhoekiella parthenopeia</name>
    <dbReference type="NCBI Taxonomy" id="2890320"/>
    <lineage>
        <taxon>Bacteria</taxon>
        <taxon>Pseudomonadati</taxon>
        <taxon>Bacteroidota</taxon>
        <taxon>Flavobacteriia</taxon>
        <taxon>Flavobacteriales</taxon>
        <taxon>Flavobacteriaceae</taxon>
        <taxon>Leeuwenhoekiella</taxon>
    </lineage>
</organism>
<proteinExistence type="predicted"/>
<sequence>MATTKVRASQLRGLARQQAPILNNLIPDSNLPGTTGNYRLVGEFFVPDMDIEFDGNHTINYITFIDSKNVDVNMTLGNDEGTFGVTLNNGIEAYFSSALLVVLGNVYSPVISDWSQQTGLIDNKGDELKVVSYDTSGSLRGLVIPDNIDFRFSFRYKISSLATDGSNPYLTTGTDKVHLYRLSDGVSKYKFRIGYNPVGAILENEDNSRPGSNVAFTEKFPNENDNFPSKSIVFERLSGNISVYFLLDPEAKYFYSNLSASGDMGVYVEVDRLDIFDIKYIELAT</sequence>
<evidence type="ECO:0000313" key="2">
    <source>
        <dbReference type="Proteomes" id="UP001197770"/>
    </source>
</evidence>
<dbReference type="Proteomes" id="UP001197770">
    <property type="component" value="Unassembled WGS sequence"/>
</dbReference>
<keyword evidence="2" id="KW-1185">Reference proteome</keyword>
<dbReference type="EMBL" id="JAJGMW010000002">
    <property type="protein sequence ID" value="MCC4211339.1"/>
    <property type="molecule type" value="Genomic_DNA"/>
</dbReference>
<gene>
    <name evidence="1" type="ORF">LLW17_01295</name>
</gene>
<comment type="caution">
    <text evidence="1">The sequence shown here is derived from an EMBL/GenBank/DDBJ whole genome shotgun (WGS) entry which is preliminary data.</text>
</comment>
<accession>A0ABS8GMX8</accession>
<protein>
    <submittedName>
        <fullName evidence="1">Uncharacterized protein</fullName>
    </submittedName>
</protein>
<name>A0ABS8GMX8_9FLAO</name>
<reference evidence="1 2" key="1">
    <citation type="submission" date="2021-11" db="EMBL/GenBank/DDBJ databases">
        <title>Seasonal and diel survey of microbial diversity of the Tyrrhenian coast.</title>
        <authorList>
            <person name="Gattoni G."/>
            <person name="Corral P."/>
        </authorList>
    </citation>
    <scope>NUCLEOTIDE SEQUENCE [LARGE SCALE GENOMIC DNA]</scope>
    <source>
        <strain evidence="1 2">Mr9</strain>
    </source>
</reference>
<dbReference type="RefSeq" id="WP_228228460.1">
    <property type="nucleotide sequence ID" value="NZ_JAJGMW010000002.1"/>
</dbReference>
<evidence type="ECO:0000313" key="1">
    <source>
        <dbReference type="EMBL" id="MCC4211339.1"/>
    </source>
</evidence>